<dbReference type="EMBL" id="MU150242">
    <property type="protein sequence ID" value="KAF9466369.1"/>
    <property type="molecule type" value="Genomic_DNA"/>
</dbReference>
<comment type="caution">
    <text evidence="3">The sequence shown here is derived from an EMBL/GenBank/DDBJ whole genome shotgun (WGS) entry which is preliminary data.</text>
</comment>
<organism evidence="3 4">
    <name type="scientific">Collybia nuda</name>
    <dbReference type="NCBI Taxonomy" id="64659"/>
    <lineage>
        <taxon>Eukaryota</taxon>
        <taxon>Fungi</taxon>
        <taxon>Dikarya</taxon>
        <taxon>Basidiomycota</taxon>
        <taxon>Agaricomycotina</taxon>
        <taxon>Agaricomycetes</taxon>
        <taxon>Agaricomycetidae</taxon>
        <taxon>Agaricales</taxon>
        <taxon>Tricholomatineae</taxon>
        <taxon>Clitocybaceae</taxon>
        <taxon>Collybia</taxon>
    </lineage>
</organism>
<sequence length="861" mass="99008">MQNTPLIRHVRSVLESNSDALSLHELLISIDDFVLECSSSQEPEVLLFQLEEDIQKVHHDVVDHSSLFQTEIFLAILYHLGPILPPSSVISWFDIVLRPALREPKLPTIAVNHAKELILSALRNTEETYIKQVGDFRCRLLDLYLLDAFNEGSGDDVLEWAELDEEQREKWSHWKRNLEDILLKFGKEKPENLLTEIYVHFADPTSRLQLLMFLNLYGSSSTFDESSAVMAAHPIISSLLFSLFLDTSSTVCAAGLTLFVKLLPIFALHARDKLKSMLPRLLAILARIMCWKERPPSPSFATSDKPPDAEFEQELENEANRLLPIRSDLDWKRLELTFNATTSMPPSPRTYFTILYYLYPSNVLQFLRGPAAYLVNNDVRSPYTLDWDKALLEDEIRRKSEPLLREHVCHPLLIWRDAVAELNEPEFWTRYNVPRITSEAVMLDVRNSTLGIGAQVASIIRREKPEDDNDASDNDEVDVLTQSILPINISAGKASISLQDMISASLALKSNMEVEVIDPISQWAPGIFKSPAQSMHEDSTTLSSGFDPQDIPEQVVQAISGLQREVLLLRNELNFELWLSRENVKHIGRLYQDRILAKTAEAERQGLYNKLRNYRAQVISLEAERREYKNQALSAKNKIAEWNVELMKKLREYREEKKSWLTEAAALRSEEKESQARFAAQGKLLAEATKSVFDLRTQKKETQHKIDRLKDYERQIEQHIKVQSLWEADFTKFNERGDEIIQMRNQYHQMQMRLESLEKTQVEVEDRARVLRRQNQALEARLQQAGRHSHPHVRQQPTFEVSAFAAENSALTAVNTQLKEENMELKDGLEEMRAMLEVLKGQHSGRRGVVSEPRASPLLFT</sequence>
<dbReference type="GO" id="GO:0032007">
    <property type="term" value="P:negative regulation of TOR signaling"/>
    <property type="evidence" value="ECO:0007669"/>
    <property type="project" value="TreeGrafter"/>
</dbReference>
<dbReference type="PANTHER" id="PTHR15154">
    <property type="entry name" value="HAMARTIN"/>
    <property type="match status" value="1"/>
</dbReference>
<feature type="coiled-coil region" evidence="1">
    <location>
        <begin position="740"/>
        <end position="788"/>
    </location>
</feature>
<dbReference type="PANTHER" id="PTHR15154:SF2">
    <property type="entry name" value="HAMARTIN"/>
    <property type="match status" value="1"/>
</dbReference>
<keyword evidence="1" id="KW-0175">Coiled coil</keyword>
<evidence type="ECO:0000256" key="2">
    <source>
        <dbReference type="SAM" id="MobiDB-lite"/>
    </source>
</evidence>
<accession>A0A9P5YBT0</accession>
<evidence type="ECO:0000313" key="4">
    <source>
        <dbReference type="Proteomes" id="UP000807353"/>
    </source>
</evidence>
<proteinExistence type="predicted"/>
<reference evidence="3" key="1">
    <citation type="submission" date="2020-11" db="EMBL/GenBank/DDBJ databases">
        <authorList>
            <consortium name="DOE Joint Genome Institute"/>
            <person name="Ahrendt S."/>
            <person name="Riley R."/>
            <person name="Andreopoulos W."/>
            <person name="Labutti K."/>
            <person name="Pangilinan J."/>
            <person name="Ruiz-Duenas F.J."/>
            <person name="Barrasa J.M."/>
            <person name="Sanchez-Garcia M."/>
            <person name="Camarero S."/>
            <person name="Miyauchi S."/>
            <person name="Serrano A."/>
            <person name="Linde D."/>
            <person name="Babiker R."/>
            <person name="Drula E."/>
            <person name="Ayuso-Fernandez I."/>
            <person name="Pacheco R."/>
            <person name="Padilla G."/>
            <person name="Ferreira P."/>
            <person name="Barriuso J."/>
            <person name="Kellner H."/>
            <person name="Castanera R."/>
            <person name="Alfaro M."/>
            <person name="Ramirez L."/>
            <person name="Pisabarro A.G."/>
            <person name="Kuo A."/>
            <person name="Tritt A."/>
            <person name="Lipzen A."/>
            <person name="He G."/>
            <person name="Yan M."/>
            <person name="Ng V."/>
            <person name="Cullen D."/>
            <person name="Martin F."/>
            <person name="Rosso M.-N."/>
            <person name="Henrissat B."/>
            <person name="Hibbett D."/>
            <person name="Martinez A.T."/>
            <person name="Grigoriev I.V."/>
        </authorList>
    </citation>
    <scope>NUCLEOTIDE SEQUENCE</scope>
    <source>
        <strain evidence="3">CBS 247.69</strain>
    </source>
</reference>
<dbReference type="Proteomes" id="UP000807353">
    <property type="component" value="Unassembled WGS sequence"/>
</dbReference>
<evidence type="ECO:0008006" key="5">
    <source>
        <dbReference type="Google" id="ProtNLM"/>
    </source>
</evidence>
<evidence type="ECO:0000313" key="3">
    <source>
        <dbReference type="EMBL" id="KAF9466369.1"/>
    </source>
</evidence>
<evidence type="ECO:0000256" key="1">
    <source>
        <dbReference type="SAM" id="Coils"/>
    </source>
</evidence>
<gene>
    <name evidence="3" type="ORF">BDZ94DRAFT_1187795</name>
</gene>
<dbReference type="GO" id="GO:0051726">
    <property type="term" value="P:regulation of cell cycle"/>
    <property type="evidence" value="ECO:0007669"/>
    <property type="project" value="TreeGrafter"/>
</dbReference>
<dbReference type="GO" id="GO:0033596">
    <property type="term" value="C:TSC1-TSC2 complex"/>
    <property type="evidence" value="ECO:0007669"/>
    <property type="project" value="TreeGrafter"/>
</dbReference>
<name>A0A9P5YBT0_9AGAR</name>
<protein>
    <recommendedName>
        <fullName evidence="5">Hamartin</fullName>
    </recommendedName>
</protein>
<feature type="coiled-coil region" evidence="1">
    <location>
        <begin position="815"/>
        <end position="842"/>
    </location>
</feature>
<dbReference type="AlphaFoldDB" id="A0A9P5YBT0"/>
<feature type="region of interest" description="Disordered" evidence="2">
    <location>
        <begin position="842"/>
        <end position="861"/>
    </location>
</feature>
<feature type="coiled-coil region" evidence="1">
    <location>
        <begin position="597"/>
        <end position="670"/>
    </location>
</feature>
<dbReference type="OrthoDB" id="28737at2759"/>
<keyword evidence="4" id="KW-1185">Reference proteome</keyword>
<dbReference type="InterPro" id="IPR007483">
    <property type="entry name" value="Hamartin"/>
</dbReference>